<feature type="region of interest" description="Disordered" evidence="1">
    <location>
        <begin position="43"/>
        <end position="64"/>
    </location>
</feature>
<dbReference type="EMBL" id="UOEG01000282">
    <property type="protein sequence ID" value="VAW04829.1"/>
    <property type="molecule type" value="Genomic_DNA"/>
</dbReference>
<evidence type="ECO:0000313" key="3">
    <source>
        <dbReference type="EMBL" id="VAW04829.1"/>
    </source>
</evidence>
<dbReference type="Pfam" id="PF13683">
    <property type="entry name" value="rve_3"/>
    <property type="match status" value="1"/>
</dbReference>
<gene>
    <name evidence="3" type="ORF">MNBD_ALPHA07-1886</name>
</gene>
<dbReference type="InterPro" id="IPR001584">
    <property type="entry name" value="Integrase_cat-core"/>
</dbReference>
<evidence type="ECO:0000259" key="2">
    <source>
        <dbReference type="PROSITE" id="PS50994"/>
    </source>
</evidence>
<dbReference type="PROSITE" id="PS50994">
    <property type="entry name" value="INTEGRASE"/>
    <property type="match status" value="1"/>
</dbReference>
<accession>A0A3B0SWX5</accession>
<evidence type="ECO:0000256" key="1">
    <source>
        <dbReference type="SAM" id="MobiDB-lite"/>
    </source>
</evidence>
<dbReference type="InterPro" id="IPR012337">
    <property type="entry name" value="RNaseH-like_sf"/>
</dbReference>
<dbReference type="Gene3D" id="3.30.420.10">
    <property type="entry name" value="Ribonuclease H-like superfamily/Ribonuclease H"/>
    <property type="match status" value="1"/>
</dbReference>
<protein>
    <submittedName>
        <fullName evidence="3">Mobile element protein</fullName>
    </submittedName>
</protein>
<dbReference type="AlphaFoldDB" id="A0A3B0SWX5"/>
<dbReference type="GO" id="GO:0015074">
    <property type="term" value="P:DNA integration"/>
    <property type="evidence" value="ECO:0007669"/>
    <property type="project" value="InterPro"/>
</dbReference>
<proteinExistence type="predicted"/>
<sequence>MSFDHLAVYRKNGTLKIMIIYFYISPDQSITIEFAPIALKHSNRNAAENPPRLTPPRSPQTNGMAERFNGRIKDVLQSHHFRSGEELEATLHRYVWLYNQQLPQSALGSKPPLQAMKDW</sequence>
<dbReference type="SUPFAM" id="SSF53098">
    <property type="entry name" value="Ribonuclease H-like"/>
    <property type="match status" value="1"/>
</dbReference>
<organism evidence="3">
    <name type="scientific">hydrothermal vent metagenome</name>
    <dbReference type="NCBI Taxonomy" id="652676"/>
    <lineage>
        <taxon>unclassified sequences</taxon>
        <taxon>metagenomes</taxon>
        <taxon>ecological metagenomes</taxon>
    </lineage>
</organism>
<dbReference type="InterPro" id="IPR036397">
    <property type="entry name" value="RNaseH_sf"/>
</dbReference>
<name>A0A3B0SWX5_9ZZZZ</name>
<reference evidence="3" key="1">
    <citation type="submission" date="2018-06" db="EMBL/GenBank/DDBJ databases">
        <authorList>
            <person name="Zhirakovskaya E."/>
        </authorList>
    </citation>
    <scope>NUCLEOTIDE SEQUENCE</scope>
</reference>
<dbReference type="GO" id="GO:0003676">
    <property type="term" value="F:nucleic acid binding"/>
    <property type="evidence" value="ECO:0007669"/>
    <property type="project" value="InterPro"/>
</dbReference>
<feature type="domain" description="Integrase catalytic" evidence="2">
    <location>
        <begin position="1"/>
        <end position="119"/>
    </location>
</feature>